<gene>
    <name evidence="1" type="ORF">GIB67_007416</name>
</gene>
<proteinExistence type="predicted"/>
<feature type="non-terminal residue" evidence="1">
    <location>
        <position position="1"/>
    </location>
</feature>
<evidence type="ECO:0000313" key="2">
    <source>
        <dbReference type="Proteomes" id="UP000541444"/>
    </source>
</evidence>
<dbReference type="AlphaFoldDB" id="A0A7J7MLI8"/>
<sequence length="63" mass="7673">MDPGLRLFGRGKLNIPRIIHSLRVSRKQRMVVLLSFDLWYFFHFRLEDDIKHWIKFPSFSTPL</sequence>
<reference evidence="1 2" key="1">
    <citation type="journal article" date="2020" name="IScience">
        <title>Genome Sequencing of the Endangered Kingdonia uniflora (Circaeasteraceae, Ranunculales) Reveals Potential Mechanisms of Evolutionary Specialization.</title>
        <authorList>
            <person name="Sun Y."/>
            <person name="Deng T."/>
            <person name="Zhang A."/>
            <person name="Moore M.J."/>
            <person name="Landis J.B."/>
            <person name="Lin N."/>
            <person name="Zhang H."/>
            <person name="Zhang X."/>
            <person name="Huang J."/>
            <person name="Zhang X."/>
            <person name="Sun H."/>
            <person name="Wang H."/>
        </authorList>
    </citation>
    <scope>NUCLEOTIDE SEQUENCE [LARGE SCALE GENOMIC DNA]</scope>
    <source>
        <strain evidence="1">TB1705</strain>
        <tissue evidence="1">Leaf</tissue>
    </source>
</reference>
<dbReference type="EMBL" id="JACGCM010001403">
    <property type="protein sequence ID" value="KAF6155769.1"/>
    <property type="molecule type" value="Genomic_DNA"/>
</dbReference>
<dbReference type="Proteomes" id="UP000541444">
    <property type="component" value="Unassembled WGS sequence"/>
</dbReference>
<comment type="caution">
    <text evidence="1">The sequence shown here is derived from an EMBL/GenBank/DDBJ whole genome shotgun (WGS) entry which is preliminary data.</text>
</comment>
<evidence type="ECO:0000313" key="1">
    <source>
        <dbReference type="EMBL" id="KAF6155769.1"/>
    </source>
</evidence>
<keyword evidence="2" id="KW-1185">Reference proteome</keyword>
<organism evidence="1 2">
    <name type="scientific">Kingdonia uniflora</name>
    <dbReference type="NCBI Taxonomy" id="39325"/>
    <lineage>
        <taxon>Eukaryota</taxon>
        <taxon>Viridiplantae</taxon>
        <taxon>Streptophyta</taxon>
        <taxon>Embryophyta</taxon>
        <taxon>Tracheophyta</taxon>
        <taxon>Spermatophyta</taxon>
        <taxon>Magnoliopsida</taxon>
        <taxon>Ranunculales</taxon>
        <taxon>Circaeasteraceae</taxon>
        <taxon>Kingdonia</taxon>
    </lineage>
</organism>
<name>A0A7J7MLI8_9MAGN</name>
<accession>A0A7J7MLI8</accession>
<protein>
    <submittedName>
        <fullName evidence="1">Uncharacterized protein</fullName>
    </submittedName>
</protein>